<dbReference type="InterPro" id="IPR001173">
    <property type="entry name" value="Glyco_trans_2-like"/>
</dbReference>
<dbReference type="RefSeq" id="WP_345321676.1">
    <property type="nucleotide sequence ID" value="NZ_BAABGA010000029.1"/>
</dbReference>
<sequence>MSASVTEPRVDARHQEDVLTFIRNGVRVQDIPELPDESAPLRQGLTVCICTFKRPDSCIRFLDSLPQQDLKPDRLVIVDASPGDETEQRIASYPRLADLAHEVCYFRVRGAFQTLTCSRNFAIRWVETDLLVFFDDDIVLQPRCLSEMAQVYRDNQDQVVGVNAHDQQGVKSPPLLWRVRRLFRIVPHLKPGTYTRGGISVPWVFQPPTESVVQGDWLSGCAMMWKTSVIREVKFNENFGGHSTGEDLDISLRMARHGKLMMAGKAHVLHLPDKAGRPNSFAIAYAGIQNAYDIHQRCLENRTFLDTLRFIYAFGLDTVLRSLTFVRPGQMKRRWNFVRGRTMFFVDRFLRRDSKLKSG</sequence>
<name>A0ABP8MK67_9BACT</name>
<dbReference type="InterPro" id="IPR029044">
    <property type="entry name" value="Nucleotide-diphossugar_trans"/>
</dbReference>
<accession>A0ABP8MK67</accession>
<evidence type="ECO:0000313" key="5">
    <source>
        <dbReference type="EMBL" id="GAA4451872.1"/>
    </source>
</evidence>
<dbReference type="PANTHER" id="PTHR43179">
    <property type="entry name" value="RHAMNOSYLTRANSFERASE WBBL"/>
    <property type="match status" value="1"/>
</dbReference>
<dbReference type="Gene3D" id="3.90.550.10">
    <property type="entry name" value="Spore Coat Polysaccharide Biosynthesis Protein SpsA, Chain A"/>
    <property type="match status" value="1"/>
</dbReference>
<reference evidence="6" key="1">
    <citation type="journal article" date="2019" name="Int. J. Syst. Evol. Microbiol.">
        <title>The Global Catalogue of Microorganisms (GCM) 10K type strain sequencing project: providing services to taxonomists for standard genome sequencing and annotation.</title>
        <authorList>
            <consortium name="The Broad Institute Genomics Platform"/>
            <consortium name="The Broad Institute Genome Sequencing Center for Infectious Disease"/>
            <person name="Wu L."/>
            <person name="Ma J."/>
        </authorList>
    </citation>
    <scope>NUCLEOTIDE SEQUENCE [LARGE SCALE GENOMIC DNA]</scope>
    <source>
        <strain evidence="6">JCM 17759</strain>
    </source>
</reference>
<organism evidence="5 6">
    <name type="scientific">Novipirellula rosea</name>
    <dbReference type="NCBI Taxonomy" id="1031540"/>
    <lineage>
        <taxon>Bacteria</taxon>
        <taxon>Pseudomonadati</taxon>
        <taxon>Planctomycetota</taxon>
        <taxon>Planctomycetia</taxon>
        <taxon>Pirellulales</taxon>
        <taxon>Pirellulaceae</taxon>
        <taxon>Novipirellula</taxon>
    </lineage>
</organism>
<dbReference type="SUPFAM" id="SSF53448">
    <property type="entry name" value="Nucleotide-diphospho-sugar transferases"/>
    <property type="match status" value="1"/>
</dbReference>
<feature type="domain" description="Glycosyltransferase 2-like" evidence="4">
    <location>
        <begin position="46"/>
        <end position="177"/>
    </location>
</feature>
<proteinExistence type="inferred from homology"/>
<gene>
    <name evidence="5" type="ORF">GCM10023156_20310</name>
</gene>
<evidence type="ECO:0000256" key="2">
    <source>
        <dbReference type="ARBA" id="ARBA00022676"/>
    </source>
</evidence>
<dbReference type="Pfam" id="PF00535">
    <property type="entry name" value="Glycos_transf_2"/>
    <property type="match status" value="1"/>
</dbReference>
<evidence type="ECO:0000256" key="1">
    <source>
        <dbReference type="ARBA" id="ARBA00006739"/>
    </source>
</evidence>
<dbReference type="EMBL" id="BAABGA010000029">
    <property type="protein sequence ID" value="GAA4451872.1"/>
    <property type="molecule type" value="Genomic_DNA"/>
</dbReference>
<comment type="similarity">
    <text evidence="1">Belongs to the glycosyltransferase 2 family.</text>
</comment>
<evidence type="ECO:0000256" key="3">
    <source>
        <dbReference type="ARBA" id="ARBA00022679"/>
    </source>
</evidence>
<comment type="caution">
    <text evidence="5">The sequence shown here is derived from an EMBL/GenBank/DDBJ whole genome shotgun (WGS) entry which is preliminary data.</text>
</comment>
<keyword evidence="3" id="KW-0808">Transferase</keyword>
<evidence type="ECO:0000313" key="6">
    <source>
        <dbReference type="Proteomes" id="UP001500840"/>
    </source>
</evidence>
<dbReference type="PANTHER" id="PTHR43179:SF12">
    <property type="entry name" value="GALACTOFURANOSYLTRANSFERASE GLFT2"/>
    <property type="match status" value="1"/>
</dbReference>
<dbReference type="CDD" id="cd00761">
    <property type="entry name" value="Glyco_tranf_GTA_type"/>
    <property type="match status" value="1"/>
</dbReference>
<protein>
    <recommendedName>
        <fullName evidence="4">Glycosyltransferase 2-like domain-containing protein</fullName>
    </recommendedName>
</protein>
<keyword evidence="6" id="KW-1185">Reference proteome</keyword>
<keyword evidence="2" id="KW-0328">Glycosyltransferase</keyword>
<evidence type="ECO:0000259" key="4">
    <source>
        <dbReference type="Pfam" id="PF00535"/>
    </source>
</evidence>
<dbReference type="Proteomes" id="UP001500840">
    <property type="component" value="Unassembled WGS sequence"/>
</dbReference>